<protein>
    <submittedName>
        <fullName evidence="4">Squalene/phytoene synthase family protein</fullName>
    </submittedName>
</protein>
<evidence type="ECO:0000256" key="2">
    <source>
        <dbReference type="ARBA" id="ARBA00022679"/>
    </source>
</evidence>
<dbReference type="InterPro" id="IPR008949">
    <property type="entry name" value="Isoprenoid_synthase_dom_sf"/>
</dbReference>
<accession>A0ABU7Z9N4</accession>
<dbReference type="Gene3D" id="1.10.600.10">
    <property type="entry name" value="Farnesyl Diphosphate Synthase"/>
    <property type="match status" value="1"/>
</dbReference>
<dbReference type="PROSITE" id="PS01045">
    <property type="entry name" value="SQUALEN_PHYTOEN_SYN_2"/>
    <property type="match status" value="1"/>
</dbReference>
<organism evidence="4 5">
    <name type="scientific">Isoptericola haloaureus</name>
    <dbReference type="NCBI Taxonomy" id="1542902"/>
    <lineage>
        <taxon>Bacteria</taxon>
        <taxon>Bacillati</taxon>
        <taxon>Actinomycetota</taxon>
        <taxon>Actinomycetes</taxon>
        <taxon>Micrococcales</taxon>
        <taxon>Promicromonosporaceae</taxon>
        <taxon>Isoptericola</taxon>
    </lineage>
</organism>
<dbReference type="SFLD" id="SFLDS00005">
    <property type="entry name" value="Isoprenoid_Synthase_Type_I"/>
    <property type="match status" value="1"/>
</dbReference>
<dbReference type="InterPro" id="IPR002060">
    <property type="entry name" value="Squ/phyt_synthse"/>
</dbReference>
<feature type="region of interest" description="Disordered" evidence="3">
    <location>
        <begin position="1"/>
        <end position="31"/>
    </location>
</feature>
<dbReference type="PANTHER" id="PTHR31480">
    <property type="entry name" value="BIFUNCTIONAL LYCOPENE CYCLASE/PHYTOENE SYNTHASE"/>
    <property type="match status" value="1"/>
</dbReference>
<keyword evidence="2" id="KW-0808">Transferase</keyword>
<evidence type="ECO:0000313" key="5">
    <source>
        <dbReference type="Proteomes" id="UP001310387"/>
    </source>
</evidence>
<sequence>MPGHEMTEHRADVAEDADDATTSPPPAPVDSAYDDVAYRSAGVVIERYSTSFGWACRLLGPDVREHVRAVYALVRVADEIVDDMAAPLTVDERAALLDDLEREVDAAVRRGRSTNLVVHAFAVTARRYGIGADLTAPFFASMRTDLTVTEHDPDSFARYVHGSAEVVGLMCLRVFTGGDDAAYARLAPGAARLGAAFQKVNFLRDLADDLDDRGRAYFPGYDDDFDDAVRDRLLDDIDADLATASAAIAELPRSSRVAVRVAHDLFAELSSRLRATPAEELRTRRVRVPDAVKGRLVLAAMVRERRKAAAA</sequence>
<gene>
    <name evidence="4" type="ORF">V5O49_13975</name>
</gene>
<comment type="caution">
    <text evidence="4">The sequence shown here is derived from an EMBL/GenBank/DDBJ whole genome shotgun (WGS) entry which is preliminary data.</text>
</comment>
<dbReference type="SFLD" id="SFLDG01018">
    <property type="entry name" value="Squalene/Phytoene_Synthase_Lik"/>
    <property type="match status" value="1"/>
</dbReference>
<feature type="compositionally biased region" description="Basic and acidic residues" evidence="3">
    <location>
        <begin position="1"/>
        <end position="13"/>
    </location>
</feature>
<dbReference type="InterPro" id="IPR044843">
    <property type="entry name" value="Trans_IPPS_bact-type"/>
</dbReference>
<dbReference type="InterPro" id="IPR019845">
    <property type="entry name" value="Squalene/phytoene_synthase_CS"/>
</dbReference>
<dbReference type="RefSeq" id="WP_332902728.1">
    <property type="nucleotide sequence ID" value="NZ_JBAGLP010000118.1"/>
</dbReference>
<dbReference type="SFLD" id="SFLDG01212">
    <property type="entry name" value="Phytoene_synthase_like"/>
    <property type="match status" value="1"/>
</dbReference>
<dbReference type="Pfam" id="PF00494">
    <property type="entry name" value="SQS_PSY"/>
    <property type="match status" value="1"/>
</dbReference>
<evidence type="ECO:0000256" key="3">
    <source>
        <dbReference type="SAM" id="MobiDB-lite"/>
    </source>
</evidence>
<name>A0ABU7Z9N4_9MICO</name>
<evidence type="ECO:0000256" key="1">
    <source>
        <dbReference type="ARBA" id="ARBA00004684"/>
    </source>
</evidence>
<reference evidence="4" key="2">
    <citation type="submission" date="2024-02" db="EMBL/GenBank/DDBJ databases">
        <authorList>
            <person name="Prathaban M."/>
            <person name="Mythili R."/>
            <person name="Sharmila Devi N."/>
            <person name="Sobanaa M."/>
            <person name="Prathiviraj R."/>
            <person name="Selvin J."/>
        </authorList>
    </citation>
    <scope>NUCLEOTIDE SEQUENCE</scope>
    <source>
        <strain evidence="4">MP1014</strain>
    </source>
</reference>
<reference evidence="4" key="1">
    <citation type="journal article" date="2024" name="Antonie Van Leeuwenhoek">
        <title>Isoptericola haloaureus sp. nov., a dimorphic actinobacterium isolated from mangrove sediments of southeast India, implicating biosaline agricultural significance through nitrogen fixation and salt tolerance genes.</title>
        <authorList>
            <person name="Prathaban M."/>
            <person name="Prathiviraj R."/>
            <person name="Ravichandran M."/>
            <person name="Natarajan S.D."/>
            <person name="Sobanaa M."/>
            <person name="Hari Krishna Kumar S."/>
            <person name="Chandrasekar V."/>
            <person name="Selvin J."/>
        </authorList>
    </citation>
    <scope>NUCLEOTIDE SEQUENCE</scope>
    <source>
        <strain evidence="4">MP1014</strain>
    </source>
</reference>
<dbReference type="SUPFAM" id="SSF48576">
    <property type="entry name" value="Terpenoid synthases"/>
    <property type="match status" value="1"/>
</dbReference>
<dbReference type="EMBL" id="JBAGLP010000118">
    <property type="protein sequence ID" value="MEG3616234.1"/>
    <property type="molecule type" value="Genomic_DNA"/>
</dbReference>
<evidence type="ECO:0000313" key="4">
    <source>
        <dbReference type="EMBL" id="MEG3616234.1"/>
    </source>
</evidence>
<comment type="pathway">
    <text evidence="1">Carotenoid biosynthesis; phytoene biosynthesis.</text>
</comment>
<dbReference type="Proteomes" id="UP001310387">
    <property type="component" value="Unassembled WGS sequence"/>
</dbReference>
<proteinExistence type="predicted"/>
<keyword evidence="5" id="KW-1185">Reference proteome</keyword>